<name>A0A2U1KC52_ARTAN</name>
<dbReference type="FunFam" id="3.30.730.10:FF:000001">
    <property type="entry name" value="Ethylene-responsive transcription factor 2"/>
    <property type="match status" value="1"/>
</dbReference>
<dbReference type="AlphaFoldDB" id="A0A2U1KC52"/>
<keyword evidence="5" id="KW-0804">Transcription</keyword>
<dbReference type="SUPFAM" id="SSF54171">
    <property type="entry name" value="DNA-binding domain"/>
    <property type="match status" value="1"/>
</dbReference>
<dbReference type="InterPro" id="IPR036955">
    <property type="entry name" value="AP2/ERF_dom_sf"/>
</dbReference>
<evidence type="ECO:0000256" key="2">
    <source>
        <dbReference type="ARBA" id="ARBA00022821"/>
    </source>
</evidence>
<dbReference type="GO" id="GO:0003677">
    <property type="term" value="F:DNA binding"/>
    <property type="evidence" value="ECO:0007669"/>
    <property type="project" value="UniProtKB-KW"/>
</dbReference>
<evidence type="ECO:0000256" key="5">
    <source>
        <dbReference type="ARBA" id="ARBA00023163"/>
    </source>
</evidence>
<keyword evidence="3" id="KW-0805">Transcription regulation</keyword>
<dbReference type="GO" id="GO:0005634">
    <property type="term" value="C:nucleus"/>
    <property type="evidence" value="ECO:0007669"/>
    <property type="project" value="UniProtKB-SubCell"/>
</dbReference>
<evidence type="ECO:0000256" key="4">
    <source>
        <dbReference type="ARBA" id="ARBA00023125"/>
    </source>
</evidence>
<keyword evidence="2" id="KW-0611">Plant defense</keyword>
<dbReference type="STRING" id="35608.A0A2U1KC52"/>
<evidence type="ECO:0000256" key="3">
    <source>
        <dbReference type="ARBA" id="ARBA00023015"/>
    </source>
</evidence>
<dbReference type="OrthoDB" id="610645at2759"/>
<protein>
    <submittedName>
        <fullName evidence="8">AP2/ERF transcription factor ERF/PTI6</fullName>
    </submittedName>
</protein>
<dbReference type="PANTHER" id="PTHR31194:SF161">
    <property type="entry name" value="TRANSCRIPTION FACTOR AP2-EREBP FAMILY"/>
    <property type="match status" value="1"/>
</dbReference>
<organism evidence="8 9">
    <name type="scientific">Artemisia annua</name>
    <name type="common">Sweet wormwood</name>
    <dbReference type="NCBI Taxonomy" id="35608"/>
    <lineage>
        <taxon>Eukaryota</taxon>
        <taxon>Viridiplantae</taxon>
        <taxon>Streptophyta</taxon>
        <taxon>Embryophyta</taxon>
        <taxon>Tracheophyta</taxon>
        <taxon>Spermatophyta</taxon>
        <taxon>Magnoliopsida</taxon>
        <taxon>eudicotyledons</taxon>
        <taxon>Gunneridae</taxon>
        <taxon>Pentapetalae</taxon>
        <taxon>asterids</taxon>
        <taxon>campanulids</taxon>
        <taxon>Asterales</taxon>
        <taxon>Asteraceae</taxon>
        <taxon>Asteroideae</taxon>
        <taxon>Anthemideae</taxon>
        <taxon>Artemisiinae</taxon>
        <taxon>Artemisia</taxon>
    </lineage>
</organism>
<keyword evidence="9" id="KW-1185">Reference proteome</keyword>
<sequence>MDHQCSPKFRVTRKVTTKLQSQMNSPKVVTISVTDCDATDSSGDENNHEPGRRSIKKYVSVIKLERNCCGTNMTQNGHDGDKKRLIRRKKVPETGKGLENVQKFRGVRRRQWGRWAAEIRDPTTRTRVWLGTYDTAEEAALVYDRRAIELRGSQAQTNFLKPPPAVQPVITSTSVYDQSKNHDLRDPSSPTSVLRNAEEALETTPLEPKQIEPFDNINPFSNEFLHYESNFENDFFDFRIPSPMILEEFNLLERNDAVSNGILSELDDDVESWMKDVDSFF</sequence>
<gene>
    <name evidence="8" type="ORF">CTI12_AA620020</name>
</gene>
<dbReference type="PRINTS" id="PR00367">
    <property type="entry name" value="ETHRSPELEMNT"/>
</dbReference>
<keyword evidence="4" id="KW-0238">DNA-binding</keyword>
<dbReference type="InterPro" id="IPR016177">
    <property type="entry name" value="DNA-bd_dom_sf"/>
</dbReference>
<keyword evidence="6" id="KW-0539">Nucleus</keyword>
<dbReference type="InterPro" id="IPR001471">
    <property type="entry name" value="AP2/ERF_dom"/>
</dbReference>
<dbReference type="Proteomes" id="UP000245207">
    <property type="component" value="Unassembled WGS sequence"/>
</dbReference>
<dbReference type="PROSITE" id="PS51032">
    <property type="entry name" value="AP2_ERF"/>
    <property type="match status" value="1"/>
</dbReference>
<dbReference type="PANTHER" id="PTHR31194">
    <property type="entry name" value="SHN SHINE , DNA BINDING / TRANSCRIPTION FACTOR"/>
    <property type="match status" value="1"/>
</dbReference>
<evidence type="ECO:0000256" key="1">
    <source>
        <dbReference type="ARBA" id="ARBA00004123"/>
    </source>
</evidence>
<comment type="caution">
    <text evidence="8">The sequence shown here is derived from an EMBL/GenBank/DDBJ whole genome shotgun (WGS) entry which is preliminary data.</text>
</comment>
<dbReference type="EMBL" id="PKPP01022924">
    <property type="protein sequence ID" value="PWA34347.1"/>
    <property type="molecule type" value="Genomic_DNA"/>
</dbReference>
<dbReference type="GO" id="GO:0003700">
    <property type="term" value="F:DNA-binding transcription factor activity"/>
    <property type="evidence" value="ECO:0007669"/>
    <property type="project" value="InterPro"/>
</dbReference>
<evidence type="ECO:0000256" key="6">
    <source>
        <dbReference type="ARBA" id="ARBA00023242"/>
    </source>
</evidence>
<feature type="domain" description="AP2/ERF" evidence="7">
    <location>
        <begin position="103"/>
        <end position="160"/>
    </location>
</feature>
<proteinExistence type="predicted"/>
<dbReference type="InterPro" id="IPR050913">
    <property type="entry name" value="AP2/ERF_ERF"/>
</dbReference>
<dbReference type="Gene3D" id="3.30.730.10">
    <property type="entry name" value="AP2/ERF domain"/>
    <property type="match status" value="1"/>
</dbReference>
<dbReference type="GO" id="GO:0006952">
    <property type="term" value="P:defense response"/>
    <property type="evidence" value="ECO:0007669"/>
    <property type="project" value="UniProtKB-KW"/>
</dbReference>
<evidence type="ECO:0000313" key="8">
    <source>
        <dbReference type="EMBL" id="PWA34347.1"/>
    </source>
</evidence>
<evidence type="ECO:0000259" key="7">
    <source>
        <dbReference type="PROSITE" id="PS51032"/>
    </source>
</evidence>
<dbReference type="CDD" id="cd00018">
    <property type="entry name" value="AP2"/>
    <property type="match status" value="1"/>
</dbReference>
<comment type="subcellular location">
    <subcellularLocation>
        <location evidence="1">Nucleus</location>
    </subcellularLocation>
</comment>
<accession>A0A2U1KC52</accession>
<reference evidence="8 9" key="1">
    <citation type="journal article" date="2018" name="Mol. Plant">
        <title>The genome of Artemisia annua provides insight into the evolution of Asteraceae family and artemisinin biosynthesis.</title>
        <authorList>
            <person name="Shen Q."/>
            <person name="Zhang L."/>
            <person name="Liao Z."/>
            <person name="Wang S."/>
            <person name="Yan T."/>
            <person name="Shi P."/>
            <person name="Liu M."/>
            <person name="Fu X."/>
            <person name="Pan Q."/>
            <person name="Wang Y."/>
            <person name="Lv Z."/>
            <person name="Lu X."/>
            <person name="Zhang F."/>
            <person name="Jiang W."/>
            <person name="Ma Y."/>
            <person name="Chen M."/>
            <person name="Hao X."/>
            <person name="Li L."/>
            <person name="Tang Y."/>
            <person name="Lv G."/>
            <person name="Zhou Y."/>
            <person name="Sun X."/>
            <person name="Brodelius P.E."/>
            <person name="Rose J.K.C."/>
            <person name="Tang K."/>
        </authorList>
    </citation>
    <scope>NUCLEOTIDE SEQUENCE [LARGE SCALE GENOMIC DNA]</scope>
    <source>
        <strain evidence="9">cv. Huhao1</strain>
        <tissue evidence="8">Leaf</tissue>
    </source>
</reference>
<evidence type="ECO:0000313" key="9">
    <source>
        <dbReference type="Proteomes" id="UP000245207"/>
    </source>
</evidence>
<dbReference type="SMART" id="SM00380">
    <property type="entry name" value="AP2"/>
    <property type="match status" value="1"/>
</dbReference>
<dbReference type="Pfam" id="PF00847">
    <property type="entry name" value="AP2"/>
    <property type="match status" value="1"/>
</dbReference>